<evidence type="ECO:0000313" key="2">
    <source>
        <dbReference type="Proteomes" id="UP001633002"/>
    </source>
</evidence>
<organism evidence="1 2">
    <name type="scientific">Riccia sorocarpa</name>
    <dbReference type="NCBI Taxonomy" id="122646"/>
    <lineage>
        <taxon>Eukaryota</taxon>
        <taxon>Viridiplantae</taxon>
        <taxon>Streptophyta</taxon>
        <taxon>Embryophyta</taxon>
        <taxon>Marchantiophyta</taxon>
        <taxon>Marchantiopsida</taxon>
        <taxon>Marchantiidae</taxon>
        <taxon>Marchantiales</taxon>
        <taxon>Ricciaceae</taxon>
        <taxon>Riccia</taxon>
    </lineage>
</organism>
<comment type="caution">
    <text evidence="1">The sequence shown here is derived from an EMBL/GenBank/DDBJ whole genome shotgun (WGS) entry which is preliminary data.</text>
</comment>
<evidence type="ECO:0000313" key="1">
    <source>
        <dbReference type="EMBL" id="KAL3683332.1"/>
    </source>
</evidence>
<dbReference type="EMBL" id="JBJQOH010000006">
    <property type="protein sequence ID" value="KAL3683332.1"/>
    <property type="molecule type" value="Genomic_DNA"/>
</dbReference>
<reference evidence="1 2" key="1">
    <citation type="submission" date="2024-09" db="EMBL/GenBank/DDBJ databases">
        <title>Chromosome-scale assembly of Riccia sorocarpa.</title>
        <authorList>
            <person name="Paukszto L."/>
        </authorList>
    </citation>
    <scope>NUCLEOTIDE SEQUENCE [LARGE SCALE GENOMIC DNA]</scope>
    <source>
        <strain evidence="1">LP-2024</strain>
        <tissue evidence="1">Aerial parts of the thallus</tissue>
    </source>
</reference>
<name>A0ABD3GYT8_9MARC</name>
<proteinExistence type="predicted"/>
<keyword evidence="2" id="KW-1185">Reference proteome</keyword>
<sequence length="266" mass="31007">MAVPWRVPKNWRQRRTNVTKVHQECNECFSSRQTTHLYEPVPDTPNVEVIVKSCIYEHLSHMASLAFRDAAIAEVPVYQHWAVHCSEEYMAALTSWEGSENPRNLFKVWVEEMVRPEVEAGSGLCWEVRTSPQSPRTSEKRSAIQRFRCQSELCITLDISTAICSVTCIHLEDHERPSWRNSKFPREALDFLDKVVEAEMMTADVYRLMRLQEHINLSHITKAHMNYWVAEIESWRYAAGEPDQLKSSKDMSRGRRIGRRALINFV</sequence>
<dbReference type="Proteomes" id="UP001633002">
    <property type="component" value="Unassembled WGS sequence"/>
</dbReference>
<gene>
    <name evidence="1" type="ORF">R1sor_001354</name>
</gene>
<dbReference type="AlphaFoldDB" id="A0ABD3GYT8"/>
<protein>
    <submittedName>
        <fullName evidence="1">Uncharacterized protein</fullName>
    </submittedName>
</protein>
<accession>A0ABD3GYT8</accession>